<proteinExistence type="predicted"/>
<gene>
    <name evidence="1" type="ORF">SAMN05444417_2514</name>
</gene>
<dbReference type="GO" id="GO:0016301">
    <property type="term" value="F:kinase activity"/>
    <property type="evidence" value="ECO:0007669"/>
    <property type="project" value="UniProtKB-KW"/>
</dbReference>
<keyword evidence="2" id="KW-1185">Reference proteome</keyword>
<dbReference type="EMBL" id="FQYO01000004">
    <property type="protein sequence ID" value="SHJ01459.1"/>
    <property type="molecule type" value="Genomic_DNA"/>
</dbReference>
<dbReference type="STRING" id="1447782.SAMN05444417_2514"/>
<dbReference type="OrthoDB" id="7210594at2"/>
<keyword evidence="1" id="KW-0418">Kinase</keyword>
<dbReference type="PANTHER" id="PTHR37816:SF3">
    <property type="entry name" value="MODULATES DNA TOPOLOGY"/>
    <property type="match status" value="1"/>
</dbReference>
<keyword evidence="1" id="KW-0808">Transferase</keyword>
<dbReference type="SUPFAM" id="SSF52540">
    <property type="entry name" value="P-loop containing nucleoside triphosphate hydrolases"/>
    <property type="match status" value="1"/>
</dbReference>
<sequence length="169" mass="19825">MQRVMIIGAPGSGKSTLARTLGGLTGLPVFHMDHIHHLPGWQQRPRAERLEMAGEIERSERWIFEGGLSETYHRRAERADVIVWLDLPLWLLLWRVARRIVRYRGTVRPDMAPGCPEQFDPDFFRYILTSDRRTRDRNRRFCEAWPDKAVRLRSPRAVARWLEQVRAAG</sequence>
<accession>A0A1M6FUZ7</accession>
<dbReference type="Gene3D" id="3.40.50.300">
    <property type="entry name" value="P-loop containing nucleotide triphosphate hydrolases"/>
    <property type="match status" value="1"/>
</dbReference>
<dbReference type="InterPro" id="IPR052922">
    <property type="entry name" value="Cytidylate_Kinase-2"/>
</dbReference>
<dbReference type="AlphaFoldDB" id="A0A1M6FUZ7"/>
<reference evidence="1 2" key="1">
    <citation type="submission" date="2016-11" db="EMBL/GenBank/DDBJ databases">
        <authorList>
            <person name="Jaros S."/>
            <person name="Januszkiewicz K."/>
            <person name="Wedrychowicz H."/>
        </authorList>
    </citation>
    <scope>NUCLEOTIDE SEQUENCE [LARGE SCALE GENOMIC DNA]</scope>
    <source>
        <strain evidence="1 2">DSM 100565</strain>
    </source>
</reference>
<dbReference type="PANTHER" id="PTHR37816">
    <property type="entry name" value="YALI0E33011P"/>
    <property type="match status" value="1"/>
</dbReference>
<protein>
    <submittedName>
        <fullName evidence="1">Adenylate kinase</fullName>
    </submittedName>
</protein>
<dbReference type="Proteomes" id="UP000184292">
    <property type="component" value="Unassembled WGS sequence"/>
</dbReference>
<dbReference type="RefSeq" id="WP_073331022.1">
    <property type="nucleotide sequence ID" value="NZ_FQYO01000004.1"/>
</dbReference>
<evidence type="ECO:0000313" key="1">
    <source>
        <dbReference type="EMBL" id="SHJ01459.1"/>
    </source>
</evidence>
<organism evidence="1 2">
    <name type="scientific">Wenxinia saemankumensis</name>
    <dbReference type="NCBI Taxonomy" id="1447782"/>
    <lineage>
        <taxon>Bacteria</taxon>
        <taxon>Pseudomonadati</taxon>
        <taxon>Pseudomonadota</taxon>
        <taxon>Alphaproteobacteria</taxon>
        <taxon>Rhodobacterales</taxon>
        <taxon>Roseobacteraceae</taxon>
        <taxon>Wenxinia</taxon>
    </lineage>
</organism>
<dbReference type="InterPro" id="IPR027417">
    <property type="entry name" value="P-loop_NTPase"/>
</dbReference>
<name>A0A1M6FUZ7_9RHOB</name>
<evidence type="ECO:0000313" key="2">
    <source>
        <dbReference type="Proteomes" id="UP000184292"/>
    </source>
</evidence>